<evidence type="ECO:0000256" key="10">
    <source>
        <dbReference type="HAMAP-Rule" id="MF_00155"/>
    </source>
</evidence>
<evidence type="ECO:0000256" key="4">
    <source>
        <dbReference type="ARBA" id="ARBA00015384"/>
    </source>
</evidence>
<keyword evidence="10" id="KW-1003">Cell membrane</keyword>
<dbReference type="OrthoDB" id="9804841at2"/>
<evidence type="ECO:0000256" key="2">
    <source>
        <dbReference type="ARBA" id="ARBA00004382"/>
    </source>
</evidence>
<gene>
    <name evidence="10" type="primary">ctaG</name>
    <name evidence="11" type="ORF">SAMN06295937_100652</name>
</gene>
<protein>
    <recommendedName>
        <fullName evidence="4 10">Cytochrome c oxidase assembly protein CtaG</fullName>
    </recommendedName>
</protein>
<reference evidence="12" key="1">
    <citation type="submission" date="2017-02" db="EMBL/GenBank/DDBJ databases">
        <authorList>
            <person name="Varghese N."/>
            <person name="Submissions S."/>
        </authorList>
    </citation>
    <scope>NUCLEOTIDE SEQUENCE [LARGE SCALE GENOMIC DNA]</scope>
    <source>
        <strain evidence="12">R11H</strain>
    </source>
</reference>
<keyword evidence="10" id="KW-0997">Cell inner membrane</keyword>
<organism evidence="11 12">
    <name type="scientific">Sphingopyxis flava</name>
    <dbReference type="NCBI Taxonomy" id="1507287"/>
    <lineage>
        <taxon>Bacteria</taxon>
        <taxon>Pseudomonadati</taxon>
        <taxon>Pseudomonadota</taxon>
        <taxon>Alphaproteobacteria</taxon>
        <taxon>Sphingomonadales</taxon>
        <taxon>Sphingomonadaceae</taxon>
        <taxon>Sphingopyxis</taxon>
    </lineage>
</organism>
<dbReference type="Proteomes" id="UP000190044">
    <property type="component" value="Unassembled WGS sequence"/>
</dbReference>
<dbReference type="GO" id="GO:0008535">
    <property type="term" value="P:respiratory chain complex IV assembly"/>
    <property type="evidence" value="ECO:0007669"/>
    <property type="project" value="UniProtKB-UniRule"/>
</dbReference>
<comment type="function">
    <text evidence="1 10">Exerts its effect at some terminal stage of cytochrome c oxidase synthesis, probably by being involved in the insertion of the copper B into subunit I.</text>
</comment>
<proteinExistence type="inferred from homology"/>
<comment type="subcellular location">
    <subcellularLocation>
        <location evidence="2 10">Cell inner membrane</location>
        <topology evidence="2 10">Single-pass type II membrane protein</topology>
        <orientation evidence="2 10">Periplasmic side</orientation>
    </subcellularLocation>
</comment>
<dbReference type="HAMAP" id="MF_00155">
    <property type="entry name" value="CtaG"/>
    <property type="match status" value="1"/>
</dbReference>
<sequence length="188" mass="20640">MNSDAIRSKNLRTAGLAALLAAAMVGLGFAAVPLYNLFCRVTGFGGTTQRYDPVAAAEQPKVLSDTISVRFDANVSPKLPWKFHPERPTDTVSIGARDMAIFIAENNSPHPVTGTATFNVTPDQAGKYFTKIQCFCFTQQTLQPGEQIRMPVLFFVDPKIKDDVDARDIQEITLSYTFYPVDEGKKAS</sequence>
<feature type="topological domain" description="Cytoplasmic" evidence="10">
    <location>
        <begin position="1"/>
        <end position="9"/>
    </location>
</feature>
<keyword evidence="12" id="KW-1185">Reference proteome</keyword>
<evidence type="ECO:0000256" key="9">
    <source>
        <dbReference type="ARBA" id="ARBA00023136"/>
    </source>
</evidence>
<dbReference type="PIRSF" id="PIRSF005413">
    <property type="entry name" value="COX11"/>
    <property type="match status" value="1"/>
</dbReference>
<evidence type="ECO:0000256" key="7">
    <source>
        <dbReference type="ARBA" id="ARBA00022989"/>
    </source>
</evidence>
<dbReference type="Gene3D" id="2.60.370.10">
    <property type="entry name" value="Ctag/Cox11"/>
    <property type="match status" value="1"/>
</dbReference>
<evidence type="ECO:0000313" key="12">
    <source>
        <dbReference type="Proteomes" id="UP000190044"/>
    </source>
</evidence>
<name>A0A1T5BAQ8_9SPHN</name>
<dbReference type="NCBIfam" id="NF003465">
    <property type="entry name" value="PRK05089.1"/>
    <property type="match status" value="1"/>
</dbReference>
<dbReference type="RefSeq" id="WP_079637866.1">
    <property type="nucleotide sequence ID" value="NZ_FUYP01000006.1"/>
</dbReference>
<feature type="topological domain" description="Periplasmic" evidence="10">
    <location>
        <begin position="32"/>
        <end position="188"/>
    </location>
</feature>
<evidence type="ECO:0000256" key="5">
    <source>
        <dbReference type="ARBA" id="ARBA00022692"/>
    </source>
</evidence>
<keyword evidence="7 10" id="KW-1133">Transmembrane helix</keyword>
<keyword evidence="9 10" id="KW-0472">Membrane</keyword>
<dbReference type="AlphaFoldDB" id="A0A1T5BAQ8"/>
<dbReference type="InterPro" id="IPR007533">
    <property type="entry name" value="Cyt_c_oxidase_assmbl_CtaG"/>
</dbReference>
<dbReference type="InterPro" id="IPR023471">
    <property type="entry name" value="CtaG/Cox11_dom_sf"/>
</dbReference>
<keyword evidence="5 10" id="KW-0812">Transmembrane</keyword>
<keyword evidence="6 10" id="KW-0735">Signal-anchor</keyword>
<dbReference type="PANTHER" id="PTHR21320:SF3">
    <property type="entry name" value="CYTOCHROME C OXIDASE ASSEMBLY PROTEIN COX11, MITOCHONDRIAL-RELATED"/>
    <property type="match status" value="1"/>
</dbReference>
<evidence type="ECO:0000256" key="1">
    <source>
        <dbReference type="ARBA" id="ARBA00004007"/>
    </source>
</evidence>
<dbReference type="FunFam" id="2.60.370.10:FF:000001">
    <property type="entry name" value="COX11 cytochrome c oxidase assembly homolog"/>
    <property type="match status" value="1"/>
</dbReference>
<evidence type="ECO:0000313" key="11">
    <source>
        <dbReference type="EMBL" id="SKB44352.1"/>
    </source>
</evidence>
<dbReference type="EMBL" id="FUYP01000006">
    <property type="protein sequence ID" value="SKB44352.1"/>
    <property type="molecule type" value="Genomic_DNA"/>
</dbReference>
<dbReference type="SUPFAM" id="SSF110111">
    <property type="entry name" value="Ctag/Cox11"/>
    <property type="match status" value="1"/>
</dbReference>
<keyword evidence="8 10" id="KW-0186">Copper</keyword>
<dbReference type="Pfam" id="PF04442">
    <property type="entry name" value="CtaG_Cox11"/>
    <property type="match status" value="1"/>
</dbReference>
<evidence type="ECO:0000256" key="6">
    <source>
        <dbReference type="ARBA" id="ARBA00022968"/>
    </source>
</evidence>
<dbReference type="GO" id="GO:0005507">
    <property type="term" value="F:copper ion binding"/>
    <property type="evidence" value="ECO:0007669"/>
    <property type="project" value="InterPro"/>
</dbReference>
<dbReference type="GO" id="GO:0005886">
    <property type="term" value="C:plasma membrane"/>
    <property type="evidence" value="ECO:0007669"/>
    <property type="project" value="UniProtKB-SubCell"/>
</dbReference>
<comment type="similarity">
    <text evidence="3 10">Belongs to the COX11/CtaG family.</text>
</comment>
<accession>A0A1T5BAQ8</accession>
<dbReference type="PANTHER" id="PTHR21320">
    <property type="entry name" value="CYTOCHROME C OXIDASE ASSEMBLY PROTEIN COX11-RELATED"/>
    <property type="match status" value="1"/>
</dbReference>
<evidence type="ECO:0000256" key="8">
    <source>
        <dbReference type="ARBA" id="ARBA00023008"/>
    </source>
</evidence>
<evidence type="ECO:0000256" key="3">
    <source>
        <dbReference type="ARBA" id="ARBA00009620"/>
    </source>
</evidence>